<organism evidence="2 3">
    <name type="scientific">Undibacterium luofuense</name>
    <dbReference type="NCBI Taxonomy" id="2828733"/>
    <lineage>
        <taxon>Bacteria</taxon>
        <taxon>Pseudomonadati</taxon>
        <taxon>Pseudomonadota</taxon>
        <taxon>Betaproteobacteria</taxon>
        <taxon>Burkholderiales</taxon>
        <taxon>Oxalobacteraceae</taxon>
        <taxon>Undibacterium</taxon>
    </lineage>
</organism>
<feature type="non-terminal residue" evidence="2">
    <location>
        <position position="95"/>
    </location>
</feature>
<dbReference type="EMBL" id="JAGSPN010000614">
    <property type="protein sequence ID" value="MBR7784786.1"/>
    <property type="molecule type" value="Genomic_DNA"/>
</dbReference>
<dbReference type="Gene3D" id="2.60.40.1130">
    <property type="entry name" value="Rab geranylgeranyltransferase alpha-subunit, insert domain"/>
    <property type="match status" value="1"/>
</dbReference>
<feature type="domain" description="Pullulanase N2" evidence="1">
    <location>
        <begin position="1"/>
        <end position="92"/>
    </location>
</feature>
<dbReference type="AlphaFoldDB" id="A0A941DVM7"/>
<evidence type="ECO:0000313" key="3">
    <source>
        <dbReference type="Proteomes" id="UP000680067"/>
    </source>
</evidence>
<proteinExistence type="predicted"/>
<dbReference type="InterPro" id="IPR014756">
    <property type="entry name" value="Ig_E-set"/>
</dbReference>
<comment type="caution">
    <text evidence="2">The sequence shown here is derived from an EMBL/GenBank/DDBJ whole genome shotgun (WGS) entry which is preliminary data.</text>
</comment>
<name>A0A941DVM7_9BURK</name>
<feature type="non-terminal residue" evidence="2">
    <location>
        <position position="1"/>
    </location>
</feature>
<dbReference type="Pfam" id="PF17967">
    <property type="entry name" value="Pullulanase_N2"/>
    <property type="match status" value="1"/>
</dbReference>
<evidence type="ECO:0000259" key="1">
    <source>
        <dbReference type="Pfam" id="PF17967"/>
    </source>
</evidence>
<evidence type="ECO:0000313" key="2">
    <source>
        <dbReference type="EMBL" id="MBR7784786.1"/>
    </source>
</evidence>
<dbReference type="InterPro" id="IPR040671">
    <property type="entry name" value="Pullulanase_N2"/>
</dbReference>
<dbReference type="Proteomes" id="UP000680067">
    <property type="component" value="Unassembled WGS sequence"/>
</dbReference>
<gene>
    <name evidence="2" type="ORF">KDM89_21885</name>
</gene>
<dbReference type="SUPFAM" id="SSF81296">
    <property type="entry name" value="E set domains"/>
    <property type="match status" value="1"/>
</dbReference>
<protein>
    <recommendedName>
        <fullName evidence="1">Pullulanase N2 domain-containing protein</fullName>
    </recommendedName>
</protein>
<reference evidence="2" key="1">
    <citation type="submission" date="2021-04" db="EMBL/GenBank/DDBJ databases">
        <title>novel species isolated from subtropical streams in China.</title>
        <authorList>
            <person name="Lu H."/>
        </authorList>
    </citation>
    <scope>NUCLEOTIDE SEQUENCE</scope>
    <source>
        <strain evidence="2">LFS511W</strain>
    </source>
</reference>
<accession>A0A941DVM7</accession>
<keyword evidence="3" id="KW-1185">Reference proteome</keyword>
<sequence>RLYYSNSARLHVAQDGSMQGEDGKLTLTPLTHSTTKPAQAQFQYLPAGLQFQLQQDSGHVQQLLRSQLIIVKEDAKGKVIGYTHLQHPAALDTLY</sequence>